<dbReference type="STRING" id="673.AL542_17405"/>
<reference evidence="2 3" key="1">
    <citation type="submission" date="2018-06" db="EMBL/GenBank/DDBJ databases">
        <authorList>
            <consortium name="Pathogen Informatics"/>
            <person name="Doyle S."/>
        </authorList>
    </citation>
    <scope>NUCLEOTIDE SEQUENCE [LARGE SCALE GENOMIC DNA]</scope>
    <source>
        <strain evidence="2 3">NCTC11645</strain>
    </source>
</reference>
<proteinExistence type="predicted"/>
<evidence type="ECO:0000313" key="3">
    <source>
        <dbReference type="Proteomes" id="UP000254512"/>
    </source>
</evidence>
<evidence type="ECO:0000256" key="1">
    <source>
        <dbReference type="PROSITE-ProRule" id="PRU00339"/>
    </source>
</evidence>
<dbReference type="Proteomes" id="UP000254512">
    <property type="component" value="Unassembled WGS sequence"/>
</dbReference>
<dbReference type="AlphaFoldDB" id="A0A377HM63"/>
<dbReference type="InterPro" id="IPR019734">
    <property type="entry name" value="TPR_rpt"/>
</dbReference>
<dbReference type="Gene3D" id="3.40.50.300">
    <property type="entry name" value="P-loop containing nucleotide triphosphate hydrolases"/>
    <property type="match status" value="1"/>
</dbReference>
<gene>
    <name evidence="2" type="ORF">NCTC11645_01727</name>
</gene>
<organism evidence="2 3">
    <name type="scientific">Grimontia hollisae</name>
    <name type="common">Vibrio hollisae</name>
    <dbReference type="NCBI Taxonomy" id="673"/>
    <lineage>
        <taxon>Bacteria</taxon>
        <taxon>Pseudomonadati</taxon>
        <taxon>Pseudomonadota</taxon>
        <taxon>Gammaproteobacteria</taxon>
        <taxon>Vibrionales</taxon>
        <taxon>Vibrionaceae</taxon>
        <taxon>Grimontia</taxon>
    </lineage>
</organism>
<dbReference type="RefSeq" id="WP_115659701.1">
    <property type="nucleotide sequence ID" value="NZ_UGHD01000002.1"/>
</dbReference>
<accession>A0A377HM63</accession>
<feature type="repeat" description="TPR" evidence="1">
    <location>
        <begin position="388"/>
        <end position="421"/>
    </location>
</feature>
<protein>
    <submittedName>
        <fullName evidence="2">Uncharacterized protein</fullName>
    </submittedName>
</protein>
<dbReference type="SUPFAM" id="SSF52540">
    <property type="entry name" value="P-loop containing nucleoside triphosphate hydrolases"/>
    <property type="match status" value="1"/>
</dbReference>
<dbReference type="EMBL" id="UGHD01000002">
    <property type="protein sequence ID" value="STO57341.1"/>
    <property type="molecule type" value="Genomic_DNA"/>
</dbReference>
<keyword evidence="1" id="KW-0802">TPR repeat</keyword>
<evidence type="ECO:0000313" key="2">
    <source>
        <dbReference type="EMBL" id="STO57341.1"/>
    </source>
</evidence>
<dbReference type="PROSITE" id="PS50005">
    <property type="entry name" value="TPR"/>
    <property type="match status" value="1"/>
</dbReference>
<sequence length="440" mass="50275">MNKNVVIHVGPGKTGSSALQAWLNSHNKILFQHGIFYPEHTVDTNGISSGNIDTIANHNQNGSRTLNEKKLTRLLNEFEQSEAHTLLLSSEYFFIMLRPLFAKLPMARYVGFIRDPLEHHEADYNQRVKLHSHYLPFHASLASFPAIDAFARVMDDCKGINLQLRPYGKGLFYGGSIVSDLLFLIAPAFVLPEDETIDCARVVNPSYDYATREFKRLLNYFPIQHLELALHRQLQKRPASDVHISVIPEKAQTSANTTHVKHLETFIKHRQMESLTPLLDVLKDRPIKAYKNQDASPQELLSVAHWLEENDSVLFGKICKIVDRHRYFYLDNPAFWAAFAVPLRNGNDTWWKNEDEEERAAINCTPICNKSLATFKQRTRVGADVHSPHLLASMGEFALQNGEYQYAERLLTQALQLNPRQLIALQHINAARSGLKRNNY</sequence>
<name>A0A377HM63_GRIHO</name>
<dbReference type="InterPro" id="IPR027417">
    <property type="entry name" value="P-loop_NTPase"/>
</dbReference>